<feature type="region of interest" description="Disordered" evidence="1">
    <location>
        <begin position="165"/>
        <end position="188"/>
    </location>
</feature>
<gene>
    <name evidence="3" type="primary">USP34</name>
    <name evidence="3" type="ORF">CFIMG_000551RA</name>
</gene>
<proteinExistence type="predicted"/>
<protein>
    <submittedName>
        <fullName evidence="3">Ubiquitin carboxyl-terminal hydrolase 34</fullName>
    </submittedName>
</protein>
<dbReference type="GO" id="GO:0005634">
    <property type="term" value="C:nucleus"/>
    <property type="evidence" value="ECO:0007669"/>
    <property type="project" value="TreeGrafter"/>
</dbReference>
<evidence type="ECO:0000256" key="1">
    <source>
        <dbReference type="SAM" id="MobiDB-lite"/>
    </source>
</evidence>
<dbReference type="STRING" id="1035309.A0A2C5XGP5"/>
<reference evidence="3 4" key="1">
    <citation type="journal article" date="2013" name="Fungal Biol.">
        <title>Analysis of microsatellite markers in the genome of the plant pathogen Ceratocystis fimbriata.</title>
        <authorList>
            <person name="Simpson M.C."/>
            <person name="Wilken P.M."/>
            <person name="Coetzee M.P."/>
            <person name="Wingfield M.J."/>
            <person name="Wingfield B.D."/>
        </authorList>
    </citation>
    <scope>NUCLEOTIDE SEQUENCE [LARGE SCALE GENOMIC DNA]</scope>
    <source>
        <strain evidence="3 4">CBS 114723</strain>
    </source>
</reference>
<evidence type="ECO:0000313" key="3">
    <source>
        <dbReference type="EMBL" id="PHH55423.1"/>
    </source>
</evidence>
<evidence type="ECO:0000313" key="4">
    <source>
        <dbReference type="Proteomes" id="UP000222788"/>
    </source>
</evidence>
<dbReference type="GO" id="GO:0005829">
    <property type="term" value="C:cytosol"/>
    <property type="evidence" value="ECO:0007669"/>
    <property type="project" value="TreeGrafter"/>
</dbReference>
<dbReference type="InterPro" id="IPR001394">
    <property type="entry name" value="Peptidase_C19_UCH"/>
</dbReference>
<feature type="compositionally biased region" description="Polar residues" evidence="1">
    <location>
        <begin position="124"/>
        <end position="136"/>
    </location>
</feature>
<dbReference type="Pfam" id="PF12030">
    <property type="entry name" value="DUF3517"/>
    <property type="match status" value="1"/>
</dbReference>
<organism evidence="3 4">
    <name type="scientific">Ceratocystis fimbriata CBS 114723</name>
    <dbReference type="NCBI Taxonomy" id="1035309"/>
    <lineage>
        <taxon>Eukaryota</taxon>
        <taxon>Fungi</taxon>
        <taxon>Dikarya</taxon>
        <taxon>Ascomycota</taxon>
        <taxon>Pezizomycotina</taxon>
        <taxon>Sordariomycetes</taxon>
        <taxon>Hypocreomycetidae</taxon>
        <taxon>Microascales</taxon>
        <taxon>Ceratocystidaceae</taxon>
        <taxon>Ceratocystis</taxon>
    </lineage>
</organism>
<dbReference type="InterPro" id="IPR028889">
    <property type="entry name" value="USP"/>
</dbReference>
<dbReference type="InterPro" id="IPR050164">
    <property type="entry name" value="Peptidase_C19"/>
</dbReference>
<dbReference type="PROSITE" id="PS00973">
    <property type="entry name" value="USP_2"/>
    <property type="match status" value="1"/>
</dbReference>
<dbReference type="InterPro" id="IPR018200">
    <property type="entry name" value="USP_CS"/>
</dbReference>
<dbReference type="InterPro" id="IPR038765">
    <property type="entry name" value="Papain-like_cys_pep_sf"/>
</dbReference>
<name>A0A2C5XGP5_9PEZI</name>
<dbReference type="PROSITE" id="PS50235">
    <property type="entry name" value="USP_3"/>
    <property type="match status" value="1"/>
</dbReference>
<dbReference type="InterPro" id="IPR021905">
    <property type="entry name" value="DUF3517"/>
</dbReference>
<dbReference type="Proteomes" id="UP000222788">
    <property type="component" value="Unassembled WGS sequence"/>
</dbReference>
<feature type="compositionally biased region" description="Polar residues" evidence="1">
    <location>
        <begin position="107"/>
        <end position="116"/>
    </location>
</feature>
<keyword evidence="4" id="KW-1185">Reference proteome</keyword>
<feature type="domain" description="USP" evidence="2">
    <location>
        <begin position="1643"/>
        <end position="1970"/>
    </location>
</feature>
<feature type="compositionally biased region" description="Polar residues" evidence="1">
    <location>
        <begin position="64"/>
        <end position="88"/>
    </location>
</feature>
<dbReference type="CDD" id="cd02659">
    <property type="entry name" value="peptidase_C19C"/>
    <property type="match status" value="1"/>
</dbReference>
<dbReference type="Pfam" id="PF00443">
    <property type="entry name" value="UCH"/>
    <property type="match status" value="1"/>
</dbReference>
<reference evidence="3 4" key="2">
    <citation type="journal article" date="2013" name="IMA Fungus">
        <title>IMA Genome-F 1: Ceratocystis fimbriata: Draft nuclear genome sequence for the plant pathogen, Ceratocystis fimbriata.</title>
        <authorList>
            <person name="Wilken P.M."/>
            <person name="Steenkamp E.T."/>
            <person name="Wingfield M.J."/>
            <person name="de Beer Z.W."/>
            <person name="Wingfield B.D."/>
        </authorList>
    </citation>
    <scope>NUCLEOTIDE SEQUENCE [LARGE SCALE GENOMIC DNA]</scope>
    <source>
        <strain evidence="3 4">CBS 114723</strain>
    </source>
</reference>
<dbReference type="GO" id="GO:0004843">
    <property type="term" value="F:cysteine-type deubiquitinase activity"/>
    <property type="evidence" value="ECO:0007669"/>
    <property type="project" value="InterPro"/>
</dbReference>
<feature type="compositionally biased region" description="Basic and acidic residues" evidence="1">
    <location>
        <begin position="179"/>
        <end position="188"/>
    </location>
</feature>
<sequence>MATLPSGHGQISDQGPDACGPSSSPETSSTRLNPFADTESARKRRRMHGSASHSLSEDSDSEIGSRSTEKTPQTSSTPDPVSRQSPILLSTGDLPISRPSGIPSPHANDSPQQPTIIMSDHETQTPSSPVQISPTSLCSINTDRPETPIGAPSNRVTINIRPTTANAQSSSPSLPLIDHSQEGQDPHLIEADPSASIKNSVELDGDVEMISNENDLDSPRLDLDIDSDDDILHADATSIIPDIPTIVFDPTNDFPYCENQNHGENISRVCEFLTYGTEVVDESLFEALSQWVDNWVIWAKGSNMTLVIQSMSNNQSLWTSFPEIVWSFVNRKTNDSMIQFGAAYQAMVSFIDSYSRLCAYLVSFDAACLAMLTGNTTRTTLPMLYSCTFLTPLSMAIRKMEEIASLGGRPLSTDASSIIWRFALMDDTSPTCLKNYLIATEELAPRFPKILDTLTGICSVVSLISETAIAQLDQDGLNILDVSTCLEECHHFHTIAVRITEKAIESYTSHLTPEGFLTSVSRLDGILRSCLTGSHPNALSVKEKFATEFPTIPAQVMAECISSKWKFMIYSRLIKSSQMQLRVSAANTFCLTLVSVWRKYGDQPDEVSPVVLEFMAHQVCECGVLDYILNATCHPEVSTECYNIVGFLAITRFYSEKHLDQAWNTLSTCQDPRVTESLLKLLGRVLELFEYSVVVTHCQKLIHLPLENFANPSFKSFADAVVKAIISRKPSNTQLTHLPFDLCLRLLRESTSASMPSEYRNLAEVHQLACAKLRELFHNEPDVSARSFFYADCLKDIRSKSRTSIGSLWGVYIALKSSAVIPELHDLAANHDFGKIIVDELDHAMRNNQNALSGPCNVARQELIYLMILHEPSVFDGKLGARLWDLLVGSRIASDDARRSGWSVINSATRHDILSMNPFLKCCFDSQLSILPAYCLCEGSLEFIKLKLLPRLSGQDNLNDVQLDDEDSVLSSGIENLWRVILLSPNEAVAKAATCTLAKDIYTESSSILSYPHHRARQVHLLLLTRCMQQLEKSATEMRKLEGKSRESPAISSSSKDAALAVDAELVIPDKEQDHERTFLRTLCVLTTFMEFYKNKPRFSTPDIWPLIPSRPSSPNGGRVGLKVQTFDQGRCSEIKPIEIGALNTVGCLLTLVRKVSGFDNYRMYYGGQRFSPSETNIRMTLEDLKMHQGLILVKREDRKSPAPSGSCPGASLLEIELLSQFKQFWDYLDFPNHIAEKIYNLLVKFPADSSVVSKLLDVNTKSLDVFPPSQPFKSLYALFAIGGMTDINRIGRLHFLEGGKGNIDEIYVKSLTKALKLVSEAIDSPQILDMSQPHMTRLDLATKTTDATIITDVKPPSASRFIDILSNASIQAESRDIDYDFIFGTIRAVFELSSEGDDLWLPLSKEDKFVNMLVRLLTNSMPFIRHGIINIIDERVGEAVNRNSHNVRICQYLWPIVADIISIMAQQSTPFNEIFRLAESLLLSLSSLPDKSIDVGDFAKTCIELLLAHNTVEEIGTEHIDFMALGIVKLVLCSLKIQPDIFNNRVNAGFAQKLFWKLLFPREPSCADSTVQKVLITPGIRSRLYNILHTIATTNQEERLSLLQCLSDVAPLDVNSDYSLYRYDLHPQFDRSKVIRASCGYVGLRNLSNTCYLNSLFTQLFMNVKFRELMLKATISDESEQRLLNNTQRLFGNMQNSMARFVDPSAVISSIKTYDEGPIDINNQMDVDEFYNLLFDRFESQMANPQERKQVRSFFGGQIVQQVKSLECEHVSERLEPFSAIQCDIKGKATLVDSLQAYVDGELLDGDNKYKCSTCNRHVSAVKQACFQDMPNNLIFHLKRFDFNLRTLQRSKINDHFSFPKTIDMNPYTVAHLSSPEKSLEPDTFELVGVLVHSGTAESGHYYSYIKDRTSEPGTNKWFEFNDDLVTPWDPNQMESSTYGGLETRMPYENNSGPFEKSYSAYMLFYQRVSNLKEQQNHLAAKGLSLPVKVGVPADISLSIRDENFLILRRHCLYDSGHVQFVAKMFNQTQAHHSTGPRSSHGEQKTGMGILLSHLDQVVSRVKGLPDFSEYESIINNAIYKCPECAMNFFQHFAYYKESFRVMLQRSPELCVRQDIGLMMLNALQILKKERPFAYHPRGSDCEDASACVLHSMLDILGHTWQAFHTCIRAWDEYFQFILSFAKMGDLETAHLLAEDYLVQFTQIVTVDQALQLTPQFSRLLNMMTRRAASLKPVCLQYVFLIIEHFLNSLSPKFSQDHIVDDPRERLSWLAENGRPLPWSSTEVNAFHETFPYNTSNLFMAKICSYGQSPQLVERIIQRLTCAGPLMETHLMTTLQDGINGGFTHHRIAPYMRCAIWFCAESQNVERIVEMISFVSKQAINIQSIEGKIFPVFFKAIHQNALMRLQHDRTAGFGILNAVLDSTKIWAPWLLCYNQNSSPAETRVLTEDFLITALFHYGCPPKVPENEGGEEIADMIRETVRQLGILCLQYINSNVIDTKTQVSRESMSAIQQTIARCSNYFDAASSEVEDCFFYNMGQNILDILQSFLVDQLEEEASDWDNSDVSSGQYINIEEFATRDSIVMDRF</sequence>
<feature type="region of interest" description="Disordered" evidence="1">
    <location>
        <begin position="1"/>
        <end position="136"/>
    </location>
</feature>
<evidence type="ECO:0000259" key="2">
    <source>
        <dbReference type="PROSITE" id="PS50235"/>
    </source>
</evidence>
<comment type="caution">
    <text evidence="3">The sequence shown here is derived from an EMBL/GenBank/DDBJ whole genome shotgun (WGS) entry which is preliminary data.</text>
</comment>
<dbReference type="SUPFAM" id="SSF54001">
    <property type="entry name" value="Cysteine proteinases"/>
    <property type="match status" value="1"/>
</dbReference>
<dbReference type="PANTHER" id="PTHR24006">
    <property type="entry name" value="UBIQUITIN CARBOXYL-TERMINAL HYDROLASE"/>
    <property type="match status" value="1"/>
</dbReference>
<dbReference type="FunFam" id="3.90.70.10:FF:000136">
    <property type="entry name" value="Ubiquitin C-terminal hydrolase, putative"/>
    <property type="match status" value="1"/>
</dbReference>
<dbReference type="EMBL" id="APWK03000011">
    <property type="protein sequence ID" value="PHH55423.1"/>
    <property type="molecule type" value="Genomic_DNA"/>
</dbReference>
<dbReference type="PANTHER" id="PTHR24006:SF827">
    <property type="entry name" value="UBIQUITIN CARBOXYL-TERMINAL HYDROLASE 34"/>
    <property type="match status" value="1"/>
</dbReference>
<dbReference type="Gene3D" id="3.90.70.10">
    <property type="entry name" value="Cysteine proteinases"/>
    <property type="match status" value="1"/>
</dbReference>
<feature type="compositionally biased region" description="Polar residues" evidence="1">
    <location>
        <begin position="21"/>
        <end position="32"/>
    </location>
</feature>
<accession>A0A2C5XGP5</accession>
<dbReference type="GO" id="GO:0016579">
    <property type="term" value="P:protein deubiquitination"/>
    <property type="evidence" value="ECO:0007669"/>
    <property type="project" value="InterPro"/>
</dbReference>
<dbReference type="OrthoDB" id="420187at2759"/>
<keyword evidence="3" id="KW-0378">Hydrolase</keyword>